<evidence type="ECO:0000313" key="2">
    <source>
        <dbReference type="EMBL" id="RPA86854.1"/>
    </source>
</evidence>
<accession>A0A3N4IYY0</accession>
<evidence type="ECO:0000313" key="3">
    <source>
        <dbReference type="Proteomes" id="UP000275078"/>
    </source>
</evidence>
<dbReference type="EMBL" id="ML119648">
    <property type="protein sequence ID" value="RPA86854.1"/>
    <property type="molecule type" value="Genomic_DNA"/>
</dbReference>
<feature type="chain" id="PRO_5018167088" evidence="1">
    <location>
        <begin position="22"/>
        <end position="272"/>
    </location>
</feature>
<organism evidence="2 3">
    <name type="scientific">Ascobolus immersus RN42</name>
    <dbReference type="NCBI Taxonomy" id="1160509"/>
    <lineage>
        <taxon>Eukaryota</taxon>
        <taxon>Fungi</taxon>
        <taxon>Dikarya</taxon>
        <taxon>Ascomycota</taxon>
        <taxon>Pezizomycotina</taxon>
        <taxon>Pezizomycetes</taxon>
        <taxon>Pezizales</taxon>
        <taxon>Ascobolaceae</taxon>
        <taxon>Ascobolus</taxon>
    </lineage>
</organism>
<sequence>MKAFGFQYLFLSAATLTGVFANTPLWEDSFKNDIFSVVKASAPLWVFNSADPCLPTAAILNKDMNQPNPGGQKQCTTKHPALGNEKQSQINEINPRFPTYYYARKCDYGGGDVQYRILYNMYIPRDTYHDHDWEYAVVVWKKQSNGQFIRDSIFLEQHGNRKYLKWGDITHTVWDWNNRNARNQRNANHPKLQIQSSGHVLSEDVLPASRNCPVGAHESECMMMNPIARSGAWAANWLTNGVNNLPDRNWGSADSSPHSFQPGRHRDICWNM</sequence>
<name>A0A3N4IYY0_ASCIM</name>
<dbReference type="STRING" id="1160509.A0A3N4IYY0"/>
<dbReference type="InterPro" id="IPR008701">
    <property type="entry name" value="NPP1"/>
</dbReference>
<dbReference type="Pfam" id="PF05630">
    <property type="entry name" value="NPP1"/>
    <property type="match status" value="1"/>
</dbReference>
<dbReference type="AlphaFoldDB" id="A0A3N4IYY0"/>
<dbReference type="Proteomes" id="UP000275078">
    <property type="component" value="Unassembled WGS sequence"/>
</dbReference>
<protein>
    <submittedName>
        <fullName evidence="2">Uncharacterized protein</fullName>
    </submittedName>
</protein>
<proteinExistence type="predicted"/>
<dbReference type="OrthoDB" id="10255963at2759"/>
<evidence type="ECO:0000256" key="1">
    <source>
        <dbReference type="SAM" id="SignalP"/>
    </source>
</evidence>
<feature type="signal peptide" evidence="1">
    <location>
        <begin position="1"/>
        <end position="21"/>
    </location>
</feature>
<keyword evidence="3" id="KW-1185">Reference proteome</keyword>
<gene>
    <name evidence="2" type="ORF">BJ508DRAFT_357933</name>
</gene>
<reference evidence="2 3" key="1">
    <citation type="journal article" date="2018" name="Nat. Ecol. Evol.">
        <title>Pezizomycetes genomes reveal the molecular basis of ectomycorrhizal truffle lifestyle.</title>
        <authorList>
            <person name="Murat C."/>
            <person name="Payen T."/>
            <person name="Noel B."/>
            <person name="Kuo A."/>
            <person name="Morin E."/>
            <person name="Chen J."/>
            <person name="Kohler A."/>
            <person name="Krizsan K."/>
            <person name="Balestrini R."/>
            <person name="Da Silva C."/>
            <person name="Montanini B."/>
            <person name="Hainaut M."/>
            <person name="Levati E."/>
            <person name="Barry K.W."/>
            <person name="Belfiori B."/>
            <person name="Cichocki N."/>
            <person name="Clum A."/>
            <person name="Dockter R.B."/>
            <person name="Fauchery L."/>
            <person name="Guy J."/>
            <person name="Iotti M."/>
            <person name="Le Tacon F."/>
            <person name="Lindquist E.A."/>
            <person name="Lipzen A."/>
            <person name="Malagnac F."/>
            <person name="Mello A."/>
            <person name="Molinier V."/>
            <person name="Miyauchi S."/>
            <person name="Poulain J."/>
            <person name="Riccioni C."/>
            <person name="Rubini A."/>
            <person name="Sitrit Y."/>
            <person name="Splivallo R."/>
            <person name="Traeger S."/>
            <person name="Wang M."/>
            <person name="Zifcakova L."/>
            <person name="Wipf D."/>
            <person name="Zambonelli A."/>
            <person name="Paolocci F."/>
            <person name="Nowrousian M."/>
            <person name="Ottonello S."/>
            <person name="Baldrian P."/>
            <person name="Spatafora J.W."/>
            <person name="Henrissat B."/>
            <person name="Nagy L.G."/>
            <person name="Aury J.M."/>
            <person name="Wincker P."/>
            <person name="Grigoriev I.V."/>
            <person name="Bonfante P."/>
            <person name="Martin F.M."/>
        </authorList>
    </citation>
    <scope>NUCLEOTIDE SEQUENCE [LARGE SCALE GENOMIC DNA]</scope>
    <source>
        <strain evidence="2 3">RN42</strain>
    </source>
</reference>
<keyword evidence="1" id="KW-0732">Signal</keyword>